<reference evidence="2 3" key="1">
    <citation type="submission" date="2008-08" db="EMBL/GenBank/DDBJ databases">
        <title>Draft genome sequence of Bacteroides plebeius (DSM 17135).</title>
        <authorList>
            <person name="Sudarsanam P."/>
            <person name="Ley R."/>
            <person name="Guruge J."/>
            <person name="Turnbaugh P.J."/>
            <person name="Mahowald M."/>
            <person name="Liep D."/>
            <person name="Gordon J."/>
        </authorList>
    </citation>
    <scope>NUCLEOTIDE SEQUENCE [LARGE SCALE GENOMIC DNA]</scope>
    <source>
        <strain evidence="3">DSM 17135 / JCM 12973 / M2</strain>
    </source>
</reference>
<evidence type="ECO:0000313" key="2">
    <source>
        <dbReference type="EMBL" id="EDY95814.1"/>
    </source>
</evidence>
<sequence length="43" mass="4856">MIDDGNKITSHHTIKAQQTCEADKSRVELTYQNDEMPKSGVHV</sequence>
<reference evidence="2 3" key="2">
    <citation type="submission" date="2008-08" db="EMBL/GenBank/DDBJ databases">
        <authorList>
            <person name="Fulton L."/>
            <person name="Clifton S."/>
            <person name="Fulton B."/>
            <person name="Xu J."/>
            <person name="Minx P."/>
            <person name="Pepin K.H."/>
            <person name="Johnson M."/>
            <person name="Thiruvilangam P."/>
            <person name="Bhonagiri V."/>
            <person name="Nash W.E."/>
            <person name="Mardis E.R."/>
            <person name="Wilson R.K."/>
        </authorList>
    </citation>
    <scope>NUCLEOTIDE SEQUENCE [LARGE SCALE GENOMIC DNA]</scope>
    <source>
        <strain evidence="3">DSM 17135 / JCM 12973 / M2</strain>
    </source>
</reference>
<feature type="region of interest" description="Disordered" evidence="1">
    <location>
        <begin position="1"/>
        <end position="23"/>
    </location>
</feature>
<dbReference type="HOGENOM" id="CLU_3229798_0_0_10"/>
<accession>B5CZD3</accession>
<evidence type="ECO:0000313" key="3">
    <source>
        <dbReference type="Proteomes" id="UP000003452"/>
    </source>
</evidence>
<protein>
    <submittedName>
        <fullName evidence="2">Uncharacterized protein</fullName>
    </submittedName>
</protein>
<proteinExistence type="predicted"/>
<evidence type="ECO:0000256" key="1">
    <source>
        <dbReference type="SAM" id="MobiDB-lite"/>
    </source>
</evidence>
<gene>
    <name evidence="2" type="ORF">BACPLE_02098</name>
</gene>
<dbReference type="AlphaFoldDB" id="B5CZD3"/>
<comment type="caution">
    <text evidence="2">The sequence shown here is derived from an EMBL/GenBank/DDBJ whole genome shotgun (WGS) entry which is preliminary data.</text>
</comment>
<name>B5CZD3_PHOPM</name>
<organism evidence="2 3">
    <name type="scientific">Phocaeicola plebeius (strain DSM 17135 / JCM 12973 / CCUG 54634 / M2)</name>
    <name type="common">Bacteroides plebeius</name>
    <dbReference type="NCBI Taxonomy" id="484018"/>
    <lineage>
        <taxon>Bacteria</taxon>
        <taxon>Pseudomonadati</taxon>
        <taxon>Bacteroidota</taxon>
        <taxon>Bacteroidia</taxon>
        <taxon>Bacteroidales</taxon>
        <taxon>Bacteroidaceae</taxon>
        <taxon>Phocaeicola</taxon>
    </lineage>
</organism>
<dbReference type="EMBL" id="ABQC02000019">
    <property type="protein sequence ID" value="EDY95814.1"/>
    <property type="molecule type" value="Genomic_DNA"/>
</dbReference>
<dbReference type="Proteomes" id="UP000003452">
    <property type="component" value="Unassembled WGS sequence"/>
</dbReference>